<feature type="signal peptide" evidence="7">
    <location>
        <begin position="1"/>
        <end position="25"/>
    </location>
</feature>
<dbReference type="InterPro" id="IPR051487">
    <property type="entry name" value="Ser/Thr_Proteases_Immune/Dev"/>
</dbReference>
<comment type="similarity">
    <text evidence="6">Belongs to the peptidase S1 family. CLIP subfamily.</text>
</comment>
<evidence type="ECO:0000313" key="9">
    <source>
        <dbReference type="EMBL" id="KAA8595740.1"/>
    </source>
</evidence>
<dbReference type="InterPro" id="IPR001314">
    <property type="entry name" value="Peptidase_S1A"/>
</dbReference>
<dbReference type="SUPFAM" id="SSF50494">
    <property type="entry name" value="Trypsin-like serine proteases"/>
    <property type="match status" value="1"/>
</dbReference>
<evidence type="ECO:0000256" key="1">
    <source>
        <dbReference type="ARBA" id="ARBA00004613"/>
    </source>
</evidence>
<keyword evidence="3 7" id="KW-0732">Signal</keyword>
<name>A0A5J5DR01_9PERO</name>
<dbReference type="InterPro" id="IPR001254">
    <property type="entry name" value="Trypsin_dom"/>
</dbReference>
<comment type="caution">
    <text evidence="9">The sequence shown here is derived from an EMBL/GenBank/DDBJ whole genome shotgun (WGS) entry which is preliminary data.</text>
</comment>
<dbReference type="SMART" id="SM00020">
    <property type="entry name" value="Tryp_SPc"/>
    <property type="match status" value="1"/>
</dbReference>
<sequence length="380" mass="41200">MANARLTMNTTAKPLILLLPSYCGALNLQSPLHCFPLPSPPLTFGTACSPYHMHMLSPSSFKGVDTTLKFSLTVLLLAALACLADVAQTNERIKRSVSASRLTSLRSRRMIGGTLAPHVPWQAMVYIADSVLDGGYAGGALISERWILTAGRNLFVRKSQVDIQGKDPVIPKVYLGITGRMEADASKEVAVEKVVLHPGFQNRSDWDNDLALIQLKKPVVVSNKVTPIPLPDSGHDLADTMGGSGVLTGWGWGILLTPATSLKYLILPLVNHSDCKAEYKSIELTPAVDDDMFCTGPTKYAENVCFGDAGGALAVTDAKTGEIYAAGILSYDKPCNSYKYGVYMKISSYLPWIHSVIRGDTEKSSALRSDVMSKMYLWQP</sequence>
<evidence type="ECO:0000256" key="7">
    <source>
        <dbReference type="SAM" id="SignalP"/>
    </source>
</evidence>
<evidence type="ECO:0000256" key="2">
    <source>
        <dbReference type="ARBA" id="ARBA00022525"/>
    </source>
</evidence>
<evidence type="ECO:0000256" key="6">
    <source>
        <dbReference type="ARBA" id="ARBA00024195"/>
    </source>
</evidence>
<comment type="subcellular location">
    <subcellularLocation>
        <location evidence="1">Secreted</location>
    </subcellularLocation>
</comment>
<dbReference type="PANTHER" id="PTHR24256">
    <property type="entry name" value="TRYPTASE-RELATED"/>
    <property type="match status" value="1"/>
</dbReference>
<feature type="chain" id="PRO_5023843831" description="Peptidase S1 domain-containing protein" evidence="7">
    <location>
        <begin position="26"/>
        <end position="380"/>
    </location>
</feature>
<dbReference type="GO" id="GO:0006508">
    <property type="term" value="P:proteolysis"/>
    <property type="evidence" value="ECO:0007669"/>
    <property type="project" value="InterPro"/>
</dbReference>
<dbReference type="GO" id="GO:0005576">
    <property type="term" value="C:extracellular region"/>
    <property type="evidence" value="ECO:0007669"/>
    <property type="project" value="UniProtKB-SubCell"/>
</dbReference>
<evidence type="ECO:0000256" key="4">
    <source>
        <dbReference type="ARBA" id="ARBA00023157"/>
    </source>
</evidence>
<keyword evidence="5" id="KW-0325">Glycoprotein</keyword>
<dbReference type="EMBL" id="VOFY01000001">
    <property type="protein sequence ID" value="KAA8595740.1"/>
    <property type="molecule type" value="Genomic_DNA"/>
</dbReference>
<dbReference type="GO" id="GO:0004252">
    <property type="term" value="F:serine-type endopeptidase activity"/>
    <property type="evidence" value="ECO:0007669"/>
    <property type="project" value="InterPro"/>
</dbReference>
<organism evidence="9 10">
    <name type="scientific">Etheostoma spectabile</name>
    <name type="common">orangethroat darter</name>
    <dbReference type="NCBI Taxonomy" id="54343"/>
    <lineage>
        <taxon>Eukaryota</taxon>
        <taxon>Metazoa</taxon>
        <taxon>Chordata</taxon>
        <taxon>Craniata</taxon>
        <taxon>Vertebrata</taxon>
        <taxon>Euteleostomi</taxon>
        <taxon>Actinopterygii</taxon>
        <taxon>Neopterygii</taxon>
        <taxon>Teleostei</taxon>
        <taxon>Neoteleostei</taxon>
        <taxon>Acanthomorphata</taxon>
        <taxon>Eupercaria</taxon>
        <taxon>Perciformes</taxon>
        <taxon>Percoidei</taxon>
        <taxon>Percidae</taxon>
        <taxon>Etheostomatinae</taxon>
        <taxon>Etheostoma</taxon>
    </lineage>
</organism>
<dbReference type="FunFam" id="2.40.10.10:FF:000054">
    <property type="entry name" value="Complement C1r subcomponent"/>
    <property type="match status" value="1"/>
</dbReference>
<evidence type="ECO:0000259" key="8">
    <source>
        <dbReference type="PROSITE" id="PS50240"/>
    </source>
</evidence>
<evidence type="ECO:0000313" key="10">
    <source>
        <dbReference type="Proteomes" id="UP000327493"/>
    </source>
</evidence>
<dbReference type="Pfam" id="PF00089">
    <property type="entry name" value="Trypsin"/>
    <property type="match status" value="1"/>
</dbReference>
<dbReference type="PROSITE" id="PS50240">
    <property type="entry name" value="TRYPSIN_DOM"/>
    <property type="match status" value="1"/>
</dbReference>
<feature type="domain" description="Peptidase S1" evidence="8">
    <location>
        <begin position="110"/>
        <end position="358"/>
    </location>
</feature>
<proteinExistence type="inferred from homology"/>
<keyword evidence="4" id="KW-1015">Disulfide bond</keyword>
<keyword evidence="2" id="KW-0964">Secreted</keyword>
<dbReference type="Proteomes" id="UP000327493">
    <property type="component" value="Chromosome 1"/>
</dbReference>
<dbReference type="CDD" id="cd00190">
    <property type="entry name" value="Tryp_SPc"/>
    <property type="match status" value="1"/>
</dbReference>
<keyword evidence="10" id="KW-1185">Reference proteome</keyword>
<dbReference type="InterPro" id="IPR009003">
    <property type="entry name" value="Peptidase_S1_PA"/>
</dbReference>
<evidence type="ECO:0000256" key="3">
    <source>
        <dbReference type="ARBA" id="ARBA00022729"/>
    </source>
</evidence>
<dbReference type="AlphaFoldDB" id="A0A5J5DR01"/>
<dbReference type="PRINTS" id="PR00722">
    <property type="entry name" value="CHYMOTRYPSIN"/>
</dbReference>
<accession>A0A5J5DR01</accession>
<reference evidence="9 10" key="1">
    <citation type="submission" date="2019-08" db="EMBL/GenBank/DDBJ databases">
        <title>A chromosome-level genome assembly, high-density linkage maps, and genome scans reveal the genomic architecture of hybrid incompatibilities underlying speciation via character displacement in darters (Percidae: Etheostominae).</title>
        <authorList>
            <person name="Moran R.L."/>
            <person name="Catchen J.M."/>
            <person name="Fuller R.C."/>
        </authorList>
    </citation>
    <scope>NUCLEOTIDE SEQUENCE [LARGE SCALE GENOMIC DNA]</scope>
    <source>
        <strain evidence="9">EspeVRDwgs_2016</strain>
        <tissue evidence="9">Muscle</tissue>
    </source>
</reference>
<gene>
    <name evidence="9" type="ORF">FQN60_011031</name>
</gene>
<dbReference type="Gene3D" id="2.40.10.10">
    <property type="entry name" value="Trypsin-like serine proteases"/>
    <property type="match status" value="2"/>
</dbReference>
<dbReference type="InterPro" id="IPR043504">
    <property type="entry name" value="Peptidase_S1_PA_chymotrypsin"/>
</dbReference>
<protein>
    <recommendedName>
        <fullName evidence="8">Peptidase S1 domain-containing protein</fullName>
    </recommendedName>
</protein>
<evidence type="ECO:0000256" key="5">
    <source>
        <dbReference type="ARBA" id="ARBA00023180"/>
    </source>
</evidence>